<feature type="compositionally biased region" description="Polar residues" evidence="1">
    <location>
        <begin position="1"/>
        <end position="13"/>
    </location>
</feature>
<dbReference type="Proteomes" id="UP000188268">
    <property type="component" value="Unassembled WGS sequence"/>
</dbReference>
<keyword evidence="3" id="KW-1185">Reference proteome</keyword>
<feature type="region of interest" description="Disordered" evidence="1">
    <location>
        <begin position="1"/>
        <end position="23"/>
    </location>
</feature>
<comment type="caution">
    <text evidence="2">The sequence shown here is derived from an EMBL/GenBank/DDBJ whole genome shotgun (WGS) entry which is preliminary data.</text>
</comment>
<reference evidence="2 3" key="1">
    <citation type="submission" date="2013-09" db="EMBL/GenBank/DDBJ databases">
        <title>Corchorus capsularis genome sequencing.</title>
        <authorList>
            <person name="Alam M."/>
            <person name="Haque M.S."/>
            <person name="Islam M.S."/>
            <person name="Emdad E.M."/>
            <person name="Islam M.M."/>
            <person name="Ahmed B."/>
            <person name="Halim A."/>
            <person name="Hossen Q.M.M."/>
            <person name="Hossain M.Z."/>
            <person name="Ahmed R."/>
            <person name="Khan M.M."/>
            <person name="Islam R."/>
            <person name="Rashid M.M."/>
            <person name="Khan S.A."/>
            <person name="Rahman M.S."/>
            <person name="Alam M."/>
        </authorList>
    </citation>
    <scope>NUCLEOTIDE SEQUENCE [LARGE SCALE GENOMIC DNA]</scope>
    <source>
        <strain evidence="3">cv. CVL-1</strain>
        <tissue evidence="2">Whole seedling</tissue>
    </source>
</reference>
<sequence>MSDQRNAAASIASTEAIKRSKTL</sequence>
<accession>A0A1R3G9W0</accession>
<evidence type="ECO:0000313" key="2">
    <source>
        <dbReference type="EMBL" id="OMO54800.1"/>
    </source>
</evidence>
<dbReference type="EMBL" id="AWWV01014877">
    <property type="protein sequence ID" value="OMO54800.1"/>
    <property type="molecule type" value="Genomic_DNA"/>
</dbReference>
<dbReference type="AlphaFoldDB" id="A0A1R3G9W0"/>
<proteinExistence type="predicted"/>
<evidence type="ECO:0000256" key="1">
    <source>
        <dbReference type="SAM" id="MobiDB-lite"/>
    </source>
</evidence>
<name>A0A1R3G9W0_COCAP</name>
<evidence type="ECO:0000313" key="3">
    <source>
        <dbReference type="Proteomes" id="UP000188268"/>
    </source>
</evidence>
<gene>
    <name evidence="2" type="ORF">CCACVL1_27565</name>
</gene>
<dbReference type="Gramene" id="OMO54800">
    <property type="protein sequence ID" value="OMO54800"/>
    <property type="gene ID" value="CCACVL1_27565"/>
</dbReference>
<protein>
    <submittedName>
        <fullName evidence="2">Uncharacterized protein</fullName>
    </submittedName>
</protein>
<organism evidence="2 3">
    <name type="scientific">Corchorus capsularis</name>
    <name type="common">Jute</name>
    <dbReference type="NCBI Taxonomy" id="210143"/>
    <lineage>
        <taxon>Eukaryota</taxon>
        <taxon>Viridiplantae</taxon>
        <taxon>Streptophyta</taxon>
        <taxon>Embryophyta</taxon>
        <taxon>Tracheophyta</taxon>
        <taxon>Spermatophyta</taxon>
        <taxon>Magnoliopsida</taxon>
        <taxon>eudicotyledons</taxon>
        <taxon>Gunneridae</taxon>
        <taxon>Pentapetalae</taxon>
        <taxon>rosids</taxon>
        <taxon>malvids</taxon>
        <taxon>Malvales</taxon>
        <taxon>Malvaceae</taxon>
        <taxon>Grewioideae</taxon>
        <taxon>Apeibeae</taxon>
        <taxon>Corchorus</taxon>
    </lineage>
</organism>